<feature type="region of interest" description="Disordered" evidence="1">
    <location>
        <begin position="1"/>
        <end position="46"/>
    </location>
</feature>
<protein>
    <submittedName>
        <fullName evidence="2">Uncharacterized protein</fullName>
    </submittedName>
</protein>
<evidence type="ECO:0000313" key="2">
    <source>
        <dbReference type="EMBL" id="EKC68885.1"/>
    </source>
</evidence>
<feature type="compositionally biased region" description="Basic residues" evidence="1">
    <location>
        <begin position="19"/>
        <end position="30"/>
    </location>
</feature>
<sequence>MEVNGSGGRLDRKTSKEKSVKKRNPQRKKGNIAGSVKPGKPPARKYDFICLAERVRSDI</sequence>
<dbReference type="EMBL" id="AJWZ01003198">
    <property type="protein sequence ID" value="EKC68885.1"/>
    <property type="molecule type" value="Genomic_DNA"/>
</dbReference>
<feature type="compositionally biased region" description="Basic and acidic residues" evidence="1">
    <location>
        <begin position="9"/>
        <end position="18"/>
    </location>
</feature>
<accession>K1TRL0</accession>
<reference evidence="2" key="1">
    <citation type="journal article" date="2013" name="Environ. Microbiol.">
        <title>Microbiota from the distal guts of lean and obese adolescents exhibit partial functional redundancy besides clear differences in community structure.</title>
        <authorList>
            <person name="Ferrer M."/>
            <person name="Ruiz A."/>
            <person name="Lanza F."/>
            <person name="Haange S.B."/>
            <person name="Oberbach A."/>
            <person name="Till H."/>
            <person name="Bargiela R."/>
            <person name="Campoy C."/>
            <person name="Segura M.T."/>
            <person name="Richter M."/>
            <person name="von Bergen M."/>
            <person name="Seifert J."/>
            <person name="Suarez A."/>
        </authorList>
    </citation>
    <scope>NUCLEOTIDE SEQUENCE</scope>
</reference>
<dbReference type="AlphaFoldDB" id="K1TRL0"/>
<name>K1TRL0_9ZZZZ</name>
<gene>
    <name evidence="2" type="ORF">OBE_04699</name>
</gene>
<proteinExistence type="predicted"/>
<comment type="caution">
    <text evidence="2">The sequence shown here is derived from an EMBL/GenBank/DDBJ whole genome shotgun (WGS) entry which is preliminary data.</text>
</comment>
<evidence type="ECO:0000256" key="1">
    <source>
        <dbReference type="SAM" id="MobiDB-lite"/>
    </source>
</evidence>
<organism evidence="2">
    <name type="scientific">human gut metagenome</name>
    <dbReference type="NCBI Taxonomy" id="408170"/>
    <lineage>
        <taxon>unclassified sequences</taxon>
        <taxon>metagenomes</taxon>
        <taxon>organismal metagenomes</taxon>
    </lineage>
</organism>